<dbReference type="EMBL" id="JADKPO010000024">
    <property type="protein sequence ID" value="MBF4769383.1"/>
    <property type="molecule type" value="Genomic_DNA"/>
</dbReference>
<sequence length="64" mass="7045">MVEYKVVDVRATGVMPGVVGEQVETVLNEVSADGWQLHMIQPVIYNSATTGYLLLILSRETADH</sequence>
<dbReference type="Proteomes" id="UP000660668">
    <property type="component" value="Unassembled WGS sequence"/>
</dbReference>
<dbReference type="RefSeq" id="WP_194697530.1">
    <property type="nucleotide sequence ID" value="NZ_JADKPO010000024.1"/>
</dbReference>
<evidence type="ECO:0000313" key="2">
    <source>
        <dbReference type="Proteomes" id="UP000660668"/>
    </source>
</evidence>
<name>A0A930VMB7_9ACTN</name>
<evidence type="ECO:0000313" key="1">
    <source>
        <dbReference type="EMBL" id="MBF4769383.1"/>
    </source>
</evidence>
<keyword evidence="2" id="KW-1185">Reference proteome</keyword>
<dbReference type="InterPro" id="IPR025234">
    <property type="entry name" value="YjzH-like"/>
</dbReference>
<dbReference type="Pfam" id="PF13783">
    <property type="entry name" value="DUF4177"/>
    <property type="match status" value="1"/>
</dbReference>
<reference evidence="1" key="1">
    <citation type="submission" date="2020-11" db="EMBL/GenBank/DDBJ databases">
        <title>Nocardioides cynanchi sp. nov., isolated from soil of rhizosphere of Cynanchum wilfordii.</title>
        <authorList>
            <person name="Lee J.-S."/>
            <person name="Suh M.K."/>
            <person name="Kim J.-S."/>
        </authorList>
    </citation>
    <scope>NUCLEOTIDE SEQUENCE</scope>
    <source>
        <strain evidence="1">KCTC 19276</strain>
    </source>
</reference>
<organism evidence="1 2">
    <name type="scientific">Nocardioides agariphilus</name>
    <dbReference type="NCBI Taxonomy" id="433664"/>
    <lineage>
        <taxon>Bacteria</taxon>
        <taxon>Bacillati</taxon>
        <taxon>Actinomycetota</taxon>
        <taxon>Actinomycetes</taxon>
        <taxon>Propionibacteriales</taxon>
        <taxon>Nocardioidaceae</taxon>
        <taxon>Nocardioides</taxon>
    </lineage>
</organism>
<gene>
    <name evidence="1" type="ORF">ISU10_16565</name>
</gene>
<proteinExistence type="predicted"/>
<dbReference type="AlphaFoldDB" id="A0A930VMB7"/>
<accession>A0A930VMB7</accession>
<protein>
    <submittedName>
        <fullName evidence="1">DUF4177 domain-containing protein</fullName>
    </submittedName>
</protein>
<comment type="caution">
    <text evidence="1">The sequence shown here is derived from an EMBL/GenBank/DDBJ whole genome shotgun (WGS) entry which is preliminary data.</text>
</comment>